<reference evidence="1" key="1">
    <citation type="submission" date="2024-04" db="EMBL/GenBank/DDBJ databases">
        <authorList>
            <consortium name="Molecular Ecology Group"/>
        </authorList>
    </citation>
    <scope>NUCLEOTIDE SEQUENCE</scope>
</reference>
<sequence length="104" mass="11733">MEKLHCRFNSRGSIPRGASRWENKTGSLFHLRATFNISMDVKPSSPIAALSILQRRNSRGARFQLRANNELQLDSLYLVLPHPPSPAITNVCNVRSIVILARDH</sequence>
<proteinExistence type="predicted"/>
<keyword evidence="2" id="KW-1185">Reference proteome</keyword>
<organism evidence="1 2">
    <name type="scientific">Lasius platythorax</name>
    <dbReference type="NCBI Taxonomy" id="488582"/>
    <lineage>
        <taxon>Eukaryota</taxon>
        <taxon>Metazoa</taxon>
        <taxon>Ecdysozoa</taxon>
        <taxon>Arthropoda</taxon>
        <taxon>Hexapoda</taxon>
        <taxon>Insecta</taxon>
        <taxon>Pterygota</taxon>
        <taxon>Neoptera</taxon>
        <taxon>Endopterygota</taxon>
        <taxon>Hymenoptera</taxon>
        <taxon>Apocrita</taxon>
        <taxon>Aculeata</taxon>
        <taxon>Formicoidea</taxon>
        <taxon>Formicidae</taxon>
        <taxon>Formicinae</taxon>
        <taxon>Lasius</taxon>
        <taxon>Lasius</taxon>
    </lineage>
</organism>
<name>A0AAV2NK75_9HYME</name>
<accession>A0AAV2NK75</accession>
<protein>
    <submittedName>
        <fullName evidence="1">Uncharacterized protein</fullName>
    </submittedName>
</protein>
<evidence type="ECO:0000313" key="1">
    <source>
        <dbReference type="EMBL" id="CAL1680160.1"/>
    </source>
</evidence>
<dbReference type="EMBL" id="OZ034825">
    <property type="protein sequence ID" value="CAL1680160.1"/>
    <property type="molecule type" value="Genomic_DNA"/>
</dbReference>
<gene>
    <name evidence="1" type="ORF">LPLAT_LOCUS6232</name>
</gene>
<dbReference type="Proteomes" id="UP001497644">
    <property type="component" value="Chromosome 2"/>
</dbReference>
<dbReference type="AlphaFoldDB" id="A0AAV2NK75"/>
<evidence type="ECO:0000313" key="2">
    <source>
        <dbReference type="Proteomes" id="UP001497644"/>
    </source>
</evidence>